<organism evidence="6 7">
    <name type="scientific">Arthrobacter jiangjiafuii</name>
    <dbReference type="NCBI Taxonomy" id="2817475"/>
    <lineage>
        <taxon>Bacteria</taxon>
        <taxon>Bacillati</taxon>
        <taxon>Actinomycetota</taxon>
        <taxon>Actinomycetes</taxon>
        <taxon>Micrococcales</taxon>
        <taxon>Micrococcaceae</taxon>
        <taxon>Arthrobacter</taxon>
    </lineage>
</organism>
<comment type="similarity">
    <text evidence="5">Belongs to the creatininase superfamily.</text>
</comment>
<dbReference type="SUPFAM" id="SSF102215">
    <property type="entry name" value="Creatininase"/>
    <property type="match status" value="1"/>
</dbReference>
<evidence type="ECO:0000256" key="1">
    <source>
        <dbReference type="ARBA" id="ARBA00001947"/>
    </source>
</evidence>
<evidence type="ECO:0000313" key="6">
    <source>
        <dbReference type="EMBL" id="QWC08621.1"/>
    </source>
</evidence>
<dbReference type="GO" id="GO:0046872">
    <property type="term" value="F:metal ion binding"/>
    <property type="evidence" value="ECO:0007669"/>
    <property type="project" value="UniProtKB-KW"/>
</dbReference>
<keyword evidence="4" id="KW-0862">Zinc</keyword>
<evidence type="ECO:0000256" key="5">
    <source>
        <dbReference type="ARBA" id="ARBA00024029"/>
    </source>
</evidence>
<dbReference type="EMBL" id="CP076022">
    <property type="protein sequence ID" value="QWC08621.1"/>
    <property type="molecule type" value="Genomic_DNA"/>
</dbReference>
<protein>
    <submittedName>
        <fullName evidence="6">Mycofactocin biosynthesis peptidyl-dipeptidase MftE</fullName>
    </submittedName>
</protein>
<accession>A0A975M378</accession>
<reference evidence="6 7" key="1">
    <citation type="submission" date="2021-05" db="EMBL/GenBank/DDBJ databases">
        <title>Novel species in genus Arthrobacter.</title>
        <authorList>
            <person name="Zhang G."/>
        </authorList>
    </citation>
    <scope>NUCLEOTIDE SEQUENCE [LARGE SCALE GENOMIC DNA]</scope>
    <source>
        <strain evidence="7">zg-ZUI227</strain>
    </source>
</reference>
<dbReference type="InterPro" id="IPR023871">
    <property type="entry name" value="MftE"/>
</dbReference>
<proteinExistence type="inferred from homology"/>
<keyword evidence="3" id="KW-0378">Hydrolase</keyword>
<dbReference type="NCBIfam" id="TIGR03964">
    <property type="entry name" value="mycofact_creat"/>
    <property type="match status" value="1"/>
</dbReference>
<dbReference type="RefSeq" id="WP_210228663.1">
    <property type="nucleotide sequence ID" value="NZ_CP076022.1"/>
</dbReference>
<comment type="cofactor">
    <cofactor evidence="1">
        <name>Zn(2+)</name>
        <dbReference type="ChEBI" id="CHEBI:29105"/>
    </cofactor>
</comment>
<evidence type="ECO:0000256" key="3">
    <source>
        <dbReference type="ARBA" id="ARBA00022801"/>
    </source>
</evidence>
<dbReference type="Gene3D" id="3.40.50.10310">
    <property type="entry name" value="Creatininase"/>
    <property type="match status" value="1"/>
</dbReference>
<keyword evidence="7" id="KW-1185">Reference proteome</keyword>
<evidence type="ECO:0000256" key="4">
    <source>
        <dbReference type="ARBA" id="ARBA00022833"/>
    </source>
</evidence>
<dbReference type="PANTHER" id="PTHR35005">
    <property type="entry name" value="3-DEHYDRO-SCYLLO-INOSOSE HYDROLASE"/>
    <property type="match status" value="1"/>
</dbReference>
<gene>
    <name evidence="6" type="primary">mftE</name>
    <name evidence="6" type="ORF">KKR91_08555</name>
</gene>
<dbReference type="InterPro" id="IPR024087">
    <property type="entry name" value="Creatininase-like_sf"/>
</dbReference>
<dbReference type="GO" id="GO:0009231">
    <property type="term" value="P:riboflavin biosynthetic process"/>
    <property type="evidence" value="ECO:0007669"/>
    <property type="project" value="TreeGrafter"/>
</dbReference>
<evidence type="ECO:0000256" key="2">
    <source>
        <dbReference type="ARBA" id="ARBA00022723"/>
    </source>
</evidence>
<dbReference type="Proteomes" id="UP000676885">
    <property type="component" value="Chromosome"/>
</dbReference>
<evidence type="ECO:0000313" key="7">
    <source>
        <dbReference type="Proteomes" id="UP000676885"/>
    </source>
</evidence>
<dbReference type="PANTHER" id="PTHR35005:SF1">
    <property type="entry name" value="2-AMINO-5-FORMYLAMINO-6-RIBOSYLAMINOPYRIMIDIN-4(3H)-ONE 5'-MONOPHOSPHATE DEFORMYLASE"/>
    <property type="match status" value="1"/>
</dbReference>
<sequence>MLSELSALSWPEVPGGATVLVPTGSTEQHGPHLPLDTDTVIAVAVARAVAAELAGLGGEDGAAVVVAPALPYGASGEHQHFPGTVSLGSEALHAVLVELVRSLSTWARRIVFVNAHGGNVAPLARAVMQMNREGHRTAWVPCVAGAADAHAGRTETSLMLHLAPDTVELSRAVCGNTTPVAELMPAMTAGGVAAVSVSGILGDPAGAAAAEGEALLRAAVFSVLGRLDGTPDRHGCLQPRAVVS</sequence>
<keyword evidence="2" id="KW-0479">Metal-binding</keyword>
<dbReference type="Pfam" id="PF02633">
    <property type="entry name" value="Creatininase"/>
    <property type="match status" value="1"/>
</dbReference>
<name>A0A975M378_9MICC</name>
<dbReference type="KEGG" id="ajg:KKR91_08555"/>
<dbReference type="GO" id="GO:0016811">
    <property type="term" value="F:hydrolase activity, acting on carbon-nitrogen (but not peptide) bonds, in linear amides"/>
    <property type="evidence" value="ECO:0007669"/>
    <property type="project" value="TreeGrafter"/>
</dbReference>
<dbReference type="AlphaFoldDB" id="A0A975M378"/>
<dbReference type="InterPro" id="IPR003785">
    <property type="entry name" value="Creatininase/forma_Hydrolase"/>
</dbReference>